<evidence type="ECO:0000313" key="1">
    <source>
        <dbReference type="EMBL" id="CAK9008325.1"/>
    </source>
</evidence>
<dbReference type="Gene3D" id="3.40.50.1820">
    <property type="entry name" value="alpha/beta hydrolase"/>
    <property type="match status" value="1"/>
</dbReference>
<dbReference type="PANTHER" id="PTHR11802:SF201">
    <property type="entry name" value="CARBOXYPEPTIDASE"/>
    <property type="match status" value="1"/>
</dbReference>
<reference evidence="1 2" key="1">
    <citation type="submission" date="2024-02" db="EMBL/GenBank/DDBJ databases">
        <authorList>
            <person name="Chen Y."/>
            <person name="Shah S."/>
            <person name="Dougan E. K."/>
            <person name="Thang M."/>
            <person name="Chan C."/>
        </authorList>
    </citation>
    <scope>NUCLEOTIDE SEQUENCE [LARGE SCALE GENOMIC DNA]</scope>
</reference>
<dbReference type="Pfam" id="PF00450">
    <property type="entry name" value="Peptidase_S10"/>
    <property type="match status" value="1"/>
</dbReference>
<name>A0ABP0J1V7_9DINO</name>
<sequence>MQVLDLPGFGKPPAPQFSGFLDASAAEDGTKLHYWFAMADDATKANELPVVLWLNGGPGSSSILGMLQEHGPLLINATGGLMRNPYSWTKQANMLILESPGGVGFSYCAAMKAGGNCNNTDISTAAAARAALQDFFVKFPEFKDNKFFITGLLNRLLSGGLFAPLLPTDSELTSMDDDAFDQFVEPWMCDLCGFGLTSRLSSEAYRDIQRLRCDSHACDVCA</sequence>
<protein>
    <submittedName>
        <fullName evidence="1">Lysosomal protective protein (Cathepsin A) [Cleaved into: Lysosomal protective protein 32 kDa chain</fullName>
    </submittedName>
</protein>
<evidence type="ECO:0000313" key="2">
    <source>
        <dbReference type="Proteomes" id="UP001642464"/>
    </source>
</evidence>
<organism evidence="1 2">
    <name type="scientific">Durusdinium trenchii</name>
    <dbReference type="NCBI Taxonomy" id="1381693"/>
    <lineage>
        <taxon>Eukaryota</taxon>
        <taxon>Sar</taxon>
        <taxon>Alveolata</taxon>
        <taxon>Dinophyceae</taxon>
        <taxon>Suessiales</taxon>
        <taxon>Symbiodiniaceae</taxon>
        <taxon>Durusdinium</taxon>
    </lineage>
</organism>
<dbReference type="InterPro" id="IPR029058">
    <property type="entry name" value="AB_hydrolase_fold"/>
</dbReference>
<dbReference type="SUPFAM" id="SSF53474">
    <property type="entry name" value="alpha/beta-Hydrolases"/>
    <property type="match status" value="1"/>
</dbReference>
<gene>
    <name evidence="1" type="ORF">SCF082_LOCUS9812</name>
</gene>
<dbReference type="PRINTS" id="PR00724">
    <property type="entry name" value="CRBOXYPTASEC"/>
</dbReference>
<keyword evidence="2" id="KW-1185">Reference proteome</keyword>
<accession>A0ABP0J1V7</accession>
<dbReference type="InterPro" id="IPR001563">
    <property type="entry name" value="Peptidase_S10"/>
</dbReference>
<dbReference type="EMBL" id="CAXAMM010005725">
    <property type="protein sequence ID" value="CAK9008325.1"/>
    <property type="molecule type" value="Genomic_DNA"/>
</dbReference>
<dbReference type="Proteomes" id="UP001642464">
    <property type="component" value="Unassembled WGS sequence"/>
</dbReference>
<proteinExistence type="predicted"/>
<dbReference type="PANTHER" id="PTHR11802">
    <property type="entry name" value="SERINE PROTEASE FAMILY S10 SERINE CARBOXYPEPTIDASE"/>
    <property type="match status" value="1"/>
</dbReference>
<comment type="caution">
    <text evidence="1">The sequence shown here is derived from an EMBL/GenBank/DDBJ whole genome shotgun (WGS) entry which is preliminary data.</text>
</comment>